<dbReference type="Proteomes" id="UP000615446">
    <property type="component" value="Unassembled WGS sequence"/>
</dbReference>
<evidence type="ECO:0000313" key="2">
    <source>
        <dbReference type="Proteomes" id="UP000615446"/>
    </source>
</evidence>
<sequence length="81" mass="9206">MNVISAGENLAAYIGNKFLEYEAEHESVILHCFLLLQLLILQFLKLLDHSEVFLYNLNTLYGMYGGSDIDVQAFCIYDGII</sequence>
<gene>
    <name evidence="1" type="ORF">RCL2_000697100</name>
</gene>
<accession>A0A8H3QHM9</accession>
<evidence type="ECO:0000313" key="1">
    <source>
        <dbReference type="EMBL" id="GES79671.1"/>
    </source>
</evidence>
<dbReference type="AlphaFoldDB" id="A0A8H3QHM9"/>
<reference evidence="1" key="1">
    <citation type="submission" date="2019-10" db="EMBL/GenBank/DDBJ databases">
        <title>Conservation and host-specific expression of non-tandemly repeated heterogenous ribosome RNA gene in arbuscular mycorrhizal fungi.</title>
        <authorList>
            <person name="Maeda T."/>
            <person name="Kobayashi Y."/>
            <person name="Nakagawa T."/>
            <person name="Ezawa T."/>
            <person name="Yamaguchi K."/>
            <person name="Bino T."/>
            <person name="Nishimoto Y."/>
            <person name="Shigenobu S."/>
            <person name="Kawaguchi M."/>
        </authorList>
    </citation>
    <scope>NUCLEOTIDE SEQUENCE</scope>
    <source>
        <strain evidence="1">HR1</strain>
    </source>
</reference>
<organism evidence="1 2">
    <name type="scientific">Rhizophagus clarus</name>
    <dbReference type="NCBI Taxonomy" id="94130"/>
    <lineage>
        <taxon>Eukaryota</taxon>
        <taxon>Fungi</taxon>
        <taxon>Fungi incertae sedis</taxon>
        <taxon>Mucoromycota</taxon>
        <taxon>Glomeromycotina</taxon>
        <taxon>Glomeromycetes</taxon>
        <taxon>Glomerales</taxon>
        <taxon>Glomeraceae</taxon>
        <taxon>Rhizophagus</taxon>
    </lineage>
</organism>
<dbReference type="EMBL" id="BLAL01000044">
    <property type="protein sequence ID" value="GES79671.1"/>
    <property type="molecule type" value="Genomic_DNA"/>
</dbReference>
<protein>
    <submittedName>
        <fullName evidence="1">Uncharacterized protein</fullName>
    </submittedName>
</protein>
<name>A0A8H3QHM9_9GLOM</name>
<comment type="caution">
    <text evidence="1">The sequence shown here is derived from an EMBL/GenBank/DDBJ whole genome shotgun (WGS) entry which is preliminary data.</text>
</comment>
<proteinExistence type="predicted"/>